<reference evidence="1" key="1">
    <citation type="submission" date="2020-05" db="EMBL/GenBank/DDBJ databases">
        <authorList>
            <person name="Zhu T."/>
            <person name="Keshari N."/>
            <person name="Lu X."/>
        </authorList>
    </citation>
    <scope>NUCLEOTIDE SEQUENCE</scope>
    <source>
        <strain evidence="1">NK1-12</strain>
    </source>
</reference>
<protein>
    <submittedName>
        <fullName evidence="1">Uncharacterized protein</fullName>
    </submittedName>
</protein>
<organism evidence="1">
    <name type="scientific">Leptolyngbya sp. NK1-12</name>
    <dbReference type="NCBI Taxonomy" id="2547451"/>
    <lineage>
        <taxon>Bacteria</taxon>
        <taxon>Bacillati</taxon>
        <taxon>Cyanobacteriota</taxon>
        <taxon>Cyanophyceae</taxon>
        <taxon>Leptolyngbyales</taxon>
        <taxon>Leptolyngbyaceae</taxon>
        <taxon>Leptolyngbya group</taxon>
        <taxon>Leptolyngbya</taxon>
    </lineage>
</organism>
<dbReference type="EMBL" id="CP053586">
    <property type="protein sequence ID" value="WNZ26502.1"/>
    <property type="molecule type" value="Genomic_DNA"/>
</dbReference>
<name>A0AA96WXT4_9CYAN</name>
<proteinExistence type="predicted"/>
<dbReference type="AlphaFoldDB" id="A0AA96WXT4"/>
<accession>A0AA96WXT4</accession>
<gene>
    <name evidence="1" type="ORF">HJG54_08375</name>
</gene>
<evidence type="ECO:0000313" key="1">
    <source>
        <dbReference type="EMBL" id="WNZ26502.1"/>
    </source>
</evidence>
<sequence length="164" mass="17702">MSLGELKQKLGTEAEFTVESPFIVDFDAIAVRQAGEVQFYILYLAGQSFTDQDVIQGILTDNAKFRTAEDVGPGTLIADAEEIYGNVTLSYNTDNESREYARFANQPAGNLSFSTGNGNASLAGIYASPTSDYNETEQFKPDAAIQSILVVCLTEDCVQTSPSS</sequence>